<dbReference type="Pfam" id="PF14238">
    <property type="entry name" value="DUF4340"/>
    <property type="match status" value="1"/>
</dbReference>
<reference evidence="3 4" key="1">
    <citation type="submission" date="2015-09" db="EMBL/GenBank/DDBJ databases">
        <title>Sorangium comparison.</title>
        <authorList>
            <person name="Zaburannyi N."/>
            <person name="Bunk B."/>
            <person name="Overmann J."/>
            <person name="Mueller R."/>
        </authorList>
    </citation>
    <scope>NUCLEOTIDE SEQUENCE [LARGE SCALE GENOMIC DNA]</scope>
    <source>
        <strain evidence="3 4">So ceGT47</strain>
    </source>
</reference>
<organism evidence="3 4">
    <name type="scientific">Sorangium cellulosum</name>
    <name type="common">Polyangium cellulosum</name>
    <dbReference type="NCBI Taxonomy" id="56"/>
    <lineage>
        <taxon>Bacteria</taxon>
        <taxon>Pseudomonadati</taxon>
        <taxon>Myxococcota</taxon>
        <taxon>Polyangia</taxon>
        <taxon>Polyangiales</taxon>
        <taxon>Polyangiaceae</taxon>
        <taxon>Sorangium</taxon>
    </lineage>
</organism>
<sequence>MRLDRSFFVHLGLLFAAALFAVLVWTRDKTASALAAADVTVWAGRADDVERVTFEAESKTVVLEAKKDKEGRYFVGTAERRKKPPVDKPKDDVHGHGDGHEHDAPPAEPETTVKTFVSVSGGNKLAEALAPLKALRSIGRIADDRAAEFGLDEPEGTLTVKLRGAERKLVIGGPTPGGADRYARDEGSGEVYAIKGDIYRDLDTADGRLMERELHEWKDVDLTRARVIVGDKRREIVRGGDEGKKFWADPSTPDQNDETVANWMTKLDRLRPTEYVAAPPEQTEVVVRVEYAGSSGDIGFVDLVKGPPGSSGKPDYFLVTERTRLHGKVSASLAEQVEQDVGAVVK</sequence>
<evidence type="ECO:0000313" key="4">
    <source>
        <dbReference type="Proteomes" id="UP000295781"/>
    </source>
</evidence>
<feature type="domain" description="DUF4340" evidence="2">
    <location>
        <begin position="123"/>
        <end position="279"/>
    </location>
</feature>
<dbReference type="RefSeq" id="WP_129348947.1">
    <property type="nucleotide sequence ID" value="NZ_CP012670.1"/>
</dbReference>
<dbReference type="AlphaFoldDB" id="A0A4P2Q3C5"/>
<gene>
    <name evidence="3" type="ORF">SOCEGT47_041690</name>
</gene>
<evidence type="ECO:0000259" key="2">
    <source>
        <dbReference type="Pfam" id="PF14238"/>
    </source>
</evidence>
<proteinExistence type="predicted"/>
<dbReference type="EMBL" id="CP012670">
    <property type="protein sequence ID" value="AUX23641.1"/>
    <property type="molecule type" value="Genomic_DNA"/>
</dbReference>
<evidence type="ECO:0000256" key="1">
    <source>
        <dbReference type="SAM" id="MobiDB-lite"/>
    </source>
</evidence>
<dbReference type="OrthoDB" id="5507928at2"/>
<dbReference type="Proteomes" id="UP000295781">
    <property type="component" value="Chromosome"/>
</dbReference>
<protein>
    <recommendedName>
        <fullName evidence="2">DUF4340 domain-containing protein</fullName>
    </recommendedName>
</protein>
<dbReference type="InterPro" id="IPR025641">
    <property type="entry name" value="DUF4340"/>
</dbReference>
<accession>A0A4P2Q3C5</accession>
<name>A0A4P2Q3C5_SORCE</name>
<feature type="compositionally biased region" description="Basic and acidic residues" evidence="1">
    <location>
        <begin position="84"/>
        <end position="105"/>
    </location>
</feature>
<evidence type="ECO:0000313" key="3">
    <source>
        <dbReference type="EMBL" id="AUX23641.1"/>
    </source>
</evidence>
<feature type="region of interest" description="Disordered" evidence="1">
    <location>
        <begin position="75"/>
        <end position="110"/>
    </location>
</feature>